<reference evidence="2" key="1">
    <citation type="journal article" date="2014" name="Front. Microbiol.">
        <title>High frequency of phylogenetically diverse reductive dehalogenase-homologous genes in deep subseafloor sedimentary metagenomes.</title>
        <authorList>
            <person name="Kawai M."/>
            <person name="Futagami T."/>
            <person name="Toyoda A."/>
            <person name="Takaki Y."/>
            <person name="Nishi S."/>
            <person name="Hori S."/>
            <person name="Arai W."/>
            <person name="Tsubouchi T."/>
            <person name="Morono Y."/>
            <person name="Uchiyama I."/>
            <person name="Ito T."/>
            <person name="Fujiyama A."/>
            <person name="Inagaki F."/>
            <person name="Takami H."/>
        </authorList>
    </citation>
    <scope>NUCLEOTIDE SEQUENCE</scope>
    <source>
        <strain evidence="2">Expedition CK06-06</strain>
    </source>
</reference>
<accession>X0UMW2</accession>
<comment type="caution">
    <text evidence="2">The sequence shown here is derived from an EMBL/GenBank/DDBJ whole genome shotgun (WGS) entry which is preliminary data.</text>
</comment>
<dbReference type="SUPFAM" id="SSF69318">
    <property type="entry name" value="Integrin alpha N-terminal domain"/>
    <property type="match status" value="1"/>
</dbReference>
<feature type="non-terminal residue" evidence="2">
    <location>
        <position position="237"/>
    </location>
</feature>
<dbReference type="PANTHER" id="PTHR44103">
    <property type="entry name" value="PROPROTEIN CONVERTASE P"/>
    <property type="match status" value="1"/>
</dbReference>
<dbReference type="AlphaFoldDB" id="X0UMW2"/>
<dbReference type="Gene3D" id="2.120.10.70">
    <property type="entry name" value="Fucose-specific lectin"/>
    <property type="match status" value="1"/>
</dbReference>
<dbReference type="InterPro" id="IPR028994">
    <property type="entry name" value="Integrin_alpha_N"/>
</dbReference>
<name>X0UMW2_9ZZZZ</name>
<proteinExistence type="predicted"/>
<gene>
    <name evidence="2" type="ORF">S01H1_36747</name>
</gene>
<evidence type="ECO:0000313" key="2">
    <source>
        <dbReference type="EMBL" id="GAG06975.1"/>
    </source>
</evidence>
<organism evidence="2">
    <name type="scientific">marine sediment metagenome</name>
    <dbReference type="NCBI Taxonomy" id="412755"/>
    <lineage>
        <taxon>unclassified sequences</taxon>
        <taxon>metagenomes</taxon>
        <taxon>ecological metagenomes</taxon>
    </lineage>
</organism>
<keyword evidence="1" id="KW-0732">Signal</keyword>
<evidence type="ECO:0008006" key="3">
    <source>
        <dbReference type="Google" id="ProtNLM"/>
    </source>
</evidence>
<protein>
    <recommendedName>
        <fullName evidence="3">VCBS repeat-containing protein</fullName>
    </recommendedName>
</protein>
<sequence length="237" mass="25933">MQFAKPAFVDIDADGDPDLFVGDKDGTIRFFVNQGSAQNSRWDFASDFHDSSIGERSYPSFADIDDDGDPDLFVGNKEGRIAYFRNEGTPNSPVFVKVSDFYDSIDVGSESTPAFVDIDADSDLDLFLGKADGRLSFYRNVGTAGESSWNLVSEYYGSIDVGALSIPVFADIDADGDLDMFIGEEQGNINYYRNAGNDAVADWELISSHYNSIDVGKRSSPAFVDIDGDFDLDLFVG</sequence>
<dbReference type="Pfam" id="PF13517">
    <property type="entry name" value="FG-GAP_3"/>
    <property type="match status" value="2"/>
</dbReference>
<evidence type="ECO:0000256" key="1">
    <source>
        <dbReference type="ARBA" id="ARBA00022729"/>
    </source>
</evidence>
<dbReference type="InterPro" id="IPR013517">
    <property type="entry name" value="FG-GAP"/>
</dbReference>
<dbReference type="PANTHER" id="PTHR44103:SF1">
    <property type="entry name" value="PROPROTEIN CONVERTASE P"/>
    <property type="match status" value="1"/>
</dbReference>
<dbReference type="EMBL" id="BARS01023045">
    <property type="protein sequence ID" value="GAG06975.1"/>
    <property type="molecule type" value="Genomic_DNA"/>
</dbReference>